<evidence type="ECO:0000256" key="4">
    <source>
        <dbReference type="ARBA" id="ARBA00022679"/>
    </source>
</evidence>
<evidence type="ECO:0000256" key="1">
    <source>
        <dbReference type="ARBA" id="ARBA00004953"/>
    </source>
</evidence>
<dbReference type="InterPro" id="IPR050714">
    <property type="entry name" value="Cobalamin_biosynth_MTase"/>
</dbReference>
<dbReference type="Gene3D" id="3.40.50.150">
    <property type="entry name" value="Vaccinia Virus protein VP39"/>
    <property type="match status" value="1"/>
</dbReference>
<organism evidence="6 7">
    <name type="scientific">Aliarcobacter trophiarum LMG 25534</name>
    <dbReference type="NCBI Taxonomy" id="1032241"/>
    <lineage>
        <taxon>Bacteria</taxon>
        <taxon>Pseudomonadati</taxon>
        <taxon>Campylobacterota</taxon>
        <taxon>Epsilonproteobacteria</taxon>
        <taxon>Campylobacterales</taxon>
        <taxon>Arcobacteraceae</taxon>
        <taxon>Aliarcobacter</taxon>
    </lineage>
</organism>
<accession>A0ABY0ETQ5</accession>
<dbReference type="PANTHER" id="PTHR43182:SF1">
    <property type="entry name" value="COBALT-PRECORRIN-7 C(5)-METHYLTRANSFERASE"/>
    <property type="match status" value="1"/>
</dbReference>
<protein>
    <submittedName>
        <fullName evidence="6">Precorrin-6B methylase</fullName>
    </submittedName>
</protein>
<evidence type="ECO:0000313" key="7">
    <source>
        <dbReference type="Proteomes" id="UP000289132"/>
    </source>
</evidence>
<gene>
    <name evidence="6" type="ORF">CRU87_10355</name>
</gene>
<comment type="caution">
    <text evidence="6">The sequence shown here is derived from an EMBL/GenBank/DDBJ whole genome shotgun (WGS) entry which is preliminary data.</text>
</comment>
<dbReference type="InterPro" id="IPR029063">
    <property type="entry name" value="SAM-dependent_MTases_sf"/>
</dbReference>
<dbReference type="SUPFAM" id="SSF53335">
    <property type="entry name" value="S-adenosyl-L-methionine-dependent methyltransferases"/>
    <property type="match status" value="1"/>
</dbReference>
<keyword evidence="7" id="KW-1185">Reference proteome</keyword>
<sequence length="122" mass="14166">TIGYKLGFVDEKIEEIDLLNFDEKSFDLSQPFVLLIKKEFESKNIISEDVEFETERGMITKKYKRQLTLQNLDLEPNNLLWDIGAGSGSCAIEAYKRYKVKTTLFEKNETRAELALIHDNLD</sequence>
<name>A0ABY0ETQ5_9BACT</name>
<proteinExistence type="predicted"/>
<dbReference type="GO" id="GO:0032259">
    <property type="term" value="P:methylation"/>
    <property type="evidence" value="ECO:0007669"/>
    <property type="project" value="UniProtKB-KW"/>
</dbReference>
<comment type="pathway">
    <text evidence="1">Cofactor biosynthesis; adenosylcobalamin biosynthesis.</text>
</comment>
<keyword evidence="2" id="KW-0169">Cobalamin biosynthesis</keyword>
<evidence type="ECO:0000256" key="2">
    <source>
        <dbReference type="ARBA" id="ARBA00022573"/>
    </source>
</evidence>
<dbReference type="Proteomes" id="UP000289132">
    <property type="component" value="Unassembled WGS sequence"/>
</dbReference>
<keyword evidence="5" id="KW-0949">S-adenosyl-L-methionine</keyword>
<feature type="non-terminal residue" evidence="6">
    <location>
        <position position="1"/>
    </location>
</feature>
<evidence type="ECO:0000313" key="6">
    <source>
        <dbReference type="EMBL" id="RXJ87199.1"/>
    </source>
</evidence>
<evidence type="ECO:0000256" key="3">
    <source>
        <dbReference type="ARBA" id="ARBA00022603"/>
    </source>
</evidence>
<dbReference type="GO" id="GO:0008168">
    <property type="term" value="F:methyltransferase activity"/>
    <property type="evidence" value="ECO:0007669"/>
    <property type="project" value="UniProtKB-KW"/>
</dbReference>
<reference evidence="6 7" key="1">
    <citation type="submission" date="2017-10" db="EMBL/GenBank/DDBJ databases">
        <title>Genomics of the genus Arcobacter.</title>
        <authorList>
            <person name="Perez-Cataluna A."/>
            <person name="Figueras M.J."/>
        </authorList>
    </citation>
    <scope>NUCLEOTIDE SEQUENCE [LARGE SCALE GENOMIC DNA]</scope>
    <source>
        <strain evidence="6 7">LMG 25534</strain>
    </source>
</reference>
<evidence type="ECO:0000256" key="5">
    <source>
        <dbReference type="ARBA" id="ARBA00022691"/>
    </source>
</evidence>
<dbReference type="EMBL" id="PDKD01000130">
    <property type="protein sequence ID" value="RXJ87199.1"/>
    <property type="molecule type" value="Genomic_DNA"/>
</dbReference>
<keyword evidence="4" id="KW-0808">Transferase</keyword>
<keyword evidence="3 6" id="KW-0489">Methyltransferase</keyword>
<dbReference type="PANTHER" id="PTHR43182">
    <property type="entry name" value="COBALT-PRECORRIN-6B C(15)-METHYLTRANSFERASE (DECARBOXYLATING)"/>
    <property type="match status" value="1"/>
</dbReference>